<keyword evidence="1" id="KW-0175">Coiled coil</keyword>
<keyword evidence="3" id="KW-1185">Reference proteome</keyword>
<feature type="coiled-coil region" evidence="1">
    <location>
        <begin position="131"/>
        <end position="158"/>
    </location>
</feature>
<evidence type="ECO:0000313" key="3">
    <source>
        <dbReference type="Proteomes" id="UP001500418"/>
    </source>
</evidence>
<dbReference type="Proteomes" id="UP001500418">
    <property type="component" value="Unassembled WGS sequence"/>
</dbReference>
<organism evidence="2 3">
    <name type="scientific">Streptomyces rhizosphaericus</name>
    <dbReference type="NCBI Taxonomy" id="114699"/>
    <lineage>
        <taxon>Bacteria</taxon>
        <taxon>Bacillati</taxon>
        <taxon>Actinomycetota</taxon>
        <taxon>Actinomycetes</taxon>
        <taxon>Kitasatosporales</taxon>
        <taxon>Streptomycetaceae</taxon>
        <taxon>Streptomyces</taxon>
        <taxon>Streptomyces violaceusniger group</taxon>
    </lineage>
</organism>
<evidence type="ECO:0000313" key="2">
    <source>
        <dbReference type="EMBL" id="GAA0943601.1"/>
    </source>
</evidence>
<accession>A0ABN1QKA1</accession>
<dbReference type="EMBL" id="BAAAID010000045">
    <property type="protein sequence ID" value="GAA0943601.1"/>
    <property type="molecule type" value="Genomic_DNA"/>
</dbReference>
<sequence>MLSPGWKGWVVGNVSIELTCVWQPAAMTPAEQRIYDLLTALSEAALGLASSAVFLARPSDGAEYGLKYMNDVLNMTRHVEALAVAVLRHSGVSWDALASYRGISRQSLHRRLAQRVDAVTDLSQKYPDMHVDRAYQEIAILKRVIERLDQNLEAELEKAAPEWRRRVHKPGWWWQVEAE</sequence>
<evidence type="ECO:0000256" key="1">
    <source>
        <dbReference type="SAM" id="Coils"/>
    </source>
</evidence>
<comment type="caution">
    <text evidence="2">The sequence shown here is derived from an EMBL/GenBank/DDBJ whole genome shotgun (WGS) entry which is preliminary data.</text>
</comment>
<proteinExistence type="predicted"/>
<name>A0ABN1QKA1_9ACTN</name>
<protein>
    <submittedName>
        <fullName evidence="2">Uncharacterized protein</fullName>
    </submittedName>
</protein>
<gene>
    <name evidence="2" type="ORF">GCM10009575_060950</name>
</gene>
<reference evidence="2 3" key="1">
    <citation type="journal article" date="2019" name="Int. J. Syst. Evol. Microbiol.">
        <title>The Global Catalogue of Microorganisms (GCM) 10K type strain sequencing project: providing services to taxonomists for standard genome sequencing and annotation.</title>
        <authorList>
            <consortium name="The Broad Institute Genomics Platform"/>
            <consortium name="The Broad Institute Genome Sequencing Center for Infectious Disease"/>
            <person name="Wu L."/>
            <person name="Ma J."/>
        </authorList>
    </citation>
    <scope>NUCLEOTIDE SEQUENCE [LARGE SCALE GENOMIC DNA]</scope>
    <source>
        <strain evidence="2 3">JCM 11444</strain>
    </source>
</reference>